<gene>
    <name evidence="2" type="ORF">C8D89_11281</name>
</gene>
<sequence>MSETVRSASLSVAALASLLIVSIGLAALVETDDPDWLMLILGLVAFTFTVLPLLLGRSRERRRTAGREA</sequence>
<evidence type="ECO:0000256" key="1">
    <source>
        <dbReference type="SAM" id="Phobius"/>
    </source>
</evidence>
<reference evidence="2 3" key="1">
    <citation type="submission" date="2018-04" db="EMBL/GenBank/DDBJ databases">
        <title>Genomic Encyclopedia of Type Strains, Phase IV (KMG-IV): sequencing the most valuable type-strain genomes for metagenomic binning, comparative biology and taxonomic classification.</title>
        <authorList>
            <person name="Goeker M."/>
        </authorList>
    </citation>
    <scope>NUCLEOTIDE SEQUENCE [LARGE SCALE GENOMIC DNA]</scope>
    <source>
        <strain evidence="2 3">DSM 45771</strain>
    </source>
</reference>
<keyword evidence="1" id="KW-1133">Transmembrane helix</keyword>
<dbReference type="RefSeq" id="WP_133251987.1">
    <property type="nucleotide sequence ID" value="NZ_QEKW01000012.1"/>
</dbReference>
<proteinExistence type="predicted"/>
<protein>
    <submittedName>
        <fullName evidence="2">Uncharacterized protein</fullName>
    </submittedName>
</protein>
<evidence type="ECO:0000313" key="3">
    <source>
        <dbReference type="Proteomes" id="UP000245639"/>
    </source>
</evidence>
<accession>A0A2U1F3Z9</accession>
<keyword evidence="3" id="KW-1185">Reference proteome</keyword>
<dbReference type="EMBL" id="QEKW01000012">
    <property type="protein sequence ID" value="PVZ06888.1"/>
    <property type="molecule type" value="Genomic_DNA"/>
</dbReference>
<keyword evidence="1" id="KW-0472">Membrane</keyword>
<dbReference type="Proteomes" id="UP000245639">
    <property type="component" value="Unassembled WGS sequence"/>
</dbReference>
<organism evidence="2 3">
    <name type="scientific">Actinomycetospora cinnamomea</name>
    <dbReference type="NCBI Taxonomy" id="663609"/>
    <lineage>
        <taxon>Bacteria</taxon>
        <taxon>Bacillati</taxon>
        <taxon>Actinomycetota</taxon>
        <taxon>Actinomycetes</taxon>
        <taxon>Pseudonocardiales</taxon>
        <taxon>Pseudonocardiaceae</taxon>
        <taxon>Actinomycetospora</taxon>
    </lineage>
</organism>
<evidence type="ECO:0000313" key="2">
    <source>
        <dbReference type="EMBL" id="PVZ06888.1"/>
    </source>
</evidence>
<dbReference type="AlphaFoldDB" id="A0A2U1F3Z9"/>
<comment type="caution">
    <text evidence="2">The sequence shown here is derived from an EMBL/GenBank/DDBJ whole genome shotgun (WGS) entry which is preliminary data.</text>
</comment>
<feature type="transmembrane region" description="Helical" evidence="1">
    <location>
        <begin position="36"/>
        <end position="55"/>
    </location>
</feature>
<keyword evidence="1" id="KW-0812">Transmembrane</keyword>
<name>A0A2U1F3Z9_9PSEU</name>